<dbReference type="PANTHER" id="PTHR35798:SF1">
    <property type="entry name" value="CELL DIVISION PROTEIN SEPF"/>
    <property type="match status" value="1"/>
</dbReference>
<evidence type="ECO:0000256" key="2">
    <source>
        <dbReference type="ARBA" id="ARBA00023210"/>
    </source>
</evidence>
<dbReference type="eggNOG" id="COG1799">
    <property type="taxonomic scope" value="Bacteria"/>
</dbReference>
<evidence type="ECO:0000313" key="6">
    <source>
        <dbReference type="EMBL" id="KGF14797.1"/>
    </source>
</evidence>
<evidence type="ECO:0000256" key="3">
    <source>
        <dbReference type="ARBA" id="ARBA00023306"/>
    </source>
</evidence>
<sequence>MSNFSRKFSDFFGLTPAQGDVDFDDRFERDSYEDDYRSSDRYGRDYDDYRDSDRDYPSRGAGVRDYDPQDRSDHDLDRDDAYARPHLRPLDRPVTPTVRHITPKTDFLDKYSEAKDIGEAFRDGDIVVFDLVDLEPAERKRYLDFVAGLAFALRGVIEADGTRFTLLPGGVTLSDAERDRLSV</sequence>
<dbReference type="InterPro" id="IPR007561">
    <property type="entry name" value="Cell_div_SepF/SepF-rel"/>
</dbReference>
<evidence type="ECO:0000256" key="1">
    <source>
        <dbReference type="ARBA" id="ARBA00022618"/>
    </source>
</evidence>
<accession>A0A095Z7T7</accession>
<evidence type="ECO:0008006" key="8">
    <source>
        <dbReference type="Google" id="ProtNLM"/>
    </source>
</evidence>
<keyword evidence="2" id="KW-0717">Septation</keyword>
<feature type="compositionally biased region" description="Basic and acidic residues" evidence="5">
    <location>
        <begin position="24"/>
        <end position="91"/>
    </location>
</feature>
<dbReference type="Gene3D" id="3.30.110.150">
    <property type="entry name" value="SepF-like protein"/>
    <property type="match status" value="1"/>
</dbReference>
<comment type="caution">
    <text evidence="6">The sequence shown here is derived from an EMBL/GenBank/DDBJ whole genome shotgun (WGS) entry which is preliminary data.</text>
</comment>
<proteinExistence type="predicted"/>
<gene>
    <name evidence="6" type="ORF">HMPREF1650_13330</name>
</gene>
<evidence type="ECO:0000256" key="5">
    <source>
        <dbReference type="SAM" id="MobiDB-lite"/>
    </source>
</evidence>
<dbReference type="PANTHER" id="PTHR35798">
    <property type="entry name" value="CELL DIVISION PROTEIN SEPF"/>
    <property type="match status" value="1"/>
</dbReference>
<comment type="function">
    <text evidence="4">Cell division protein that is part of the divisome complex and is recruited early to the Z-ring. Probably stimulates Z-ring formation, perhaps through the cross-linking of FtsZ protofilaments. Its function overlaps with FtsA.</text>
</comment>
<dbReference type="GO" id="GO:0000917">
    <property type="term" value="P:division septum assembly"/>
    <property type="evidence" value="ECO:0007669"/>
    <property type="project" value="UniProtKB-KW"/>
</dbReference>
<evidence type="ECO:0000313" key="7">
    <source>
        <dbReference type="Proteomes" id="UP000029548"/>
    </source>
</evidence>
<dbReference type="RefSeq" id="WP_035124135.1">
    <property type="nucleotide sequence ID" value="NZ_JRNE01000089.1"/>
</dbReference>
<keyword evidence="3" id="KW-0131">Cell cycle</keyword>
<name>A0A095Z7T7_9CORY</name>
<protein>
    <recommendedName>
        <fullName evidence="8">Cell division protein SepF</fullName>
    </recommendedName>
</protein>
<organism evidence="6 7">
    <name type="scientific">Corynebacterium freneyi DNF00450</name>
    <dbReference type="NCBI Taxonomy" id="1287475"/>
    <lineage>
        <taxon>Bacteria</taxon>
        <taxon>Bacillati</taxon>
        <taxon>Actinomycetota</taxon>
        <taxon>Actinomycetes</taxon>
        <taxon>Mycobacteriales</taxon>
        <taxon>Corynebacteriaceae</taxon>
        <taxon>Corynebacterium</taxon>
    </lineage>
</organism>
<keyword evidence="1" id="KW-0132">Cell division</keyword>
<feature type="region of interest" description="Disordered" evidence="5">
    <location>
        <begin position="1"/>
        <end position="95"/>
    </location>
</feature>
<dbReference type="InterPro" id="IPR023052">
    <property type="entry name" value="Cell_div_SepF"/>
</dbReference>
<dbReference type="Proteomes" id="UP000029548">
    <property type="component" value="Unassembled WGS sequence"/>
</dbReference>
<reference evidence="6 7" key="1">
    <citation type="submission" date="2014-07" db="EMBL/GenBank/DDBJ databases">
        <authorList>
            <person name="McCorrison J."/>
            <person name="Sanka R."/>
            <person name="Torralba M."/>
            <person name="Gillis M."/>
            <person name="Haft D.H."/>
            <person name="Methe B."/>
            <person name="Sutton G."/>
            <person name="Nelson K.E."/>
        </authorList>
    </citation>
    <scope>NUCLEOTIDE SEQUENCE [LARGE SCALE GENOMIC DNA]</scope>
    <source>
        <strain evidence="6 7">DNF00450</strain>
    </source>
</reference>
<dbReference type="InterPro" id="IPR038594">
    <property type="entry name" value="SepF-like_sf"/>
</dbReference>
<dbReference type="EMBL" id="JRNE01000089">
    <property type="protein sequence ID" value="KGF14797.1"/>
    <property type="molecule type" value="Genomic_DNA"/>
</dbReference>
<evidence type="ECO:0000256" key="4">
    <source>
        <dbReference type="ARBA" id="ARBA00044936"/>
    </source>
</evidence>
<dbReference type="AlphaFoldDB" id="A0A095Z7T7"/>
<dbReference type="Pfam" id="PF04472">
    <property type="entry name" value="SepF"/>
    <property type="match status" value="1"/>
</dbReference>